<dbReference type="InterPro" id="IPR000801">
    <property type="entry name" value="Esterase-like"/>
</dbReference>
<dbReference type="InterPro" id="IPR029058">
    <property type="entry name" value="AB_hydrolase_fold"/>
</dbReference>
<accession>A0ABQ3L126</accession>
<protein>
    <submittedName>
        <fullName evidence="1">Phosphonate ABC transporter ATP-binding protein</fullName>
    </submittedName>
</protein>
<dbReference type="InterPro" id="IPR050583">
    <property type="entry name" value="Mycobacterial_A85_antigen"/>
</dbReference>
<dbReference type="Gene3D" id="2.60.40.10">
    <property type="entry name" value="Immunoglobulins"/>
    <property type="match status" value="1"/>
</dbReference>
<dbReference type="EMBL" id="BNAO01000006">
    <property type="protein sequence ID" value="GHG72489.1"/>
    <property type="molecule type" value="Genomic_DNA"/>
</dbReference>
<organism evidence="1 2">
    <name type="scientific">Alishewanella longhuensis</name>
    <dbReference type="NCBI Taxonomy" id="1091037"/>
    <lineage>
        <taxon>Bacteria</taxon>
        <taxon>Pseudomonadati</taxon>
        <taxon>Pseudomonadota</taxon>
        <taxon>Gammaproteobacteria</taxon>
        <taxon>Alteromonadales</taxon>
        <taxon>Alteromonadaceae</taxon>
        <taxon>Alishewanella</taxon>
    </lineage>
</organism>
<dbReference type="PANTHER" id="PTHR48098:SF6">
    <property type="entry name" value="FERRI-BACILLIBACTIN ESTERASE BESA"/>
    <property type="match status" value="1"/>
</dbReference>
<keyword evidence="2" id="KW-1185">Reference proteome</keyword>
<dbReference type="PROSITE" id="PS51257">
    <property type="entry name" value="PROKAR_LIPOPROTEIN"/>
    <property type="match status" value="1"/>
</dbReference>
<dbReference type="SUPFAM" id="SSF53474">
    <property type="entry name" value="alpha/beta-Hydrolases"/>
    <property type="match status" value="1"/>
</dbReference>
<name>A0ABQ3L126_9ALTE</name>
<reference evidence="2" key="1">
    <citation type="journal article" date="2019" name="Int. J. Syst. Evol. Microbiol.">
        <title>The Global Catalogue of Microorganisms (GCM) 10K type strain sequencing project: providing services to taxonomists for standard genome sequencing and annotation.</title>
        <authorList>
            <consortium name="The Broad Institute Genomics Platform"/>
            <consortium name="The Broad Institute Genome Sequencing Center for Infectious Disease"/>
            <person name="Wu L."/>
            <person name="Ma J."/>
        </authorList>
    </citation>
    <scope>NUCLEOTIDE SEQUENCE [LARGE SCALE GENOMIC DNA]</scope>
    <source>
        <strain evidence="2">CGMCC 1.7003</strain>
    </source>
</reference>
<gene>
    <name evidence="1" type="ORF">GCM10010919_24830</name>
</gene>
<dbReference type="InterPro" id="IPR013783">
    <property type="entry name" value="Ig-like_fold"/>
</dbReference>
<dbReference type="Proteomes" id="UP000659697">
    <property type="component" value="Unassembled WGS sequence"/>
</dbReference>
<keyword evidence="1" id="KW-0547">Nucleotide-binding</keyword>
<comment type="caution">
    <text evidence="1">The sequence shown here is derived from an EMBL/GenBank/DDBJ whole genome shotgun (WGS) entry which is preliminary data.</text>
</comment>
<dbReference type="PANTHER" id="PTHR48098">
    <property type="entry name" value="ENTEROCHELIN ESTERASE-RELATED"/>
    <property type="match status" value="1"/>
</dbReference>
<dbReference type="Gene3D" id="3.40.50.1820">
    <property type="entry name" value="alpha/beta hydrolase"/>
    <property type="match status" value="1"/>
</dbReference>
<sequence>MMAHNKTFLTIAAVLALSACTDKNPAAPTLTIKVTPPADYSVDETVHLVGSFNDWALEGDKAYPLRADKGELSATIPVTEKNVFFTLVKNKDWQLMPANEMAKSQCIYLYQATGSDAEMAVHIPLWTGDKPLKTAEPSLSGSIIQHKDFTLPQFARSSDIYVYLPKSYQHNTHKTYPVLYMLDGQNIFNAHSAHSDEWRIDELLEDLTTAGTLDEMIVVAVPNSAQRWVEYNPWDFKDRDGKARQGQGELTIRSIKDTLKPFIDSSYRTNPQPASTGLAGSSLGGLMAIYAALAHSDTFGFTAAFSPALAIENMDGKNVLFEAIKHHQTIGNSKIYFDIGQMEYGNYEQIEQLNSLLLKQGFNPENLKLVKDDVGRHCEVDWSRRFPAALEWLQAGI</sequence>
<dbReference type="RefSeq" id="WP_189433338.1">
    <property type="nucleotide sequence ID" value="NZ_BNAO01000006.1"/>
</dbReference>
<dbReference type="GO" id="GO:0005524">
    <property type="term" value="F:ATP binding"/>
    <property type="evidence" value="ECO:0007669"/>
    <property type="project" value="UniProtKB-KW"/>
</dbReference>
<proteinExistence type="predicted"/>
<keyword evidence="1" id="KW-0067">ATP-binding</keyword>
<evidence type="ECO:0000313" key="2">
    <source>
        <dbReference type="Proteomes" id="UP000659697"/>
    </source>
</evidence>
<evidence type="ECO:0000313" key="1">
    <source>
        <dbReference type="EMBL" id="GHG72489.1"/>
    </source>
</evidence>
<dbReference type="Pfam" id="PF00756">
    <property type="entry name" value="Esterase"/>
    <property type="match status" value="1"/>
</dbReference>